<dbReference type="PANTHER" id="PTHR47396">
    <property type="entry name" value="TYPE I RESTRICTION ENZYME ECOKI R PROTEIN"/>
    <property type="match status" value="1"/>
</dbReference>
<dbReference type="GO" id="GO:0003677">
    <property type="term" value="F:DNA binding"/>
    <property type="evidence" value="ECO:0007669"/>
    <property type="project" value="InterPro"/>
</dbReference>
<dbReference type="InterPro" id="IPR006935">
    <property type="entry name" value="Helicase/UvrB_N"/>
</dbReference>
<evidence type="ECO:0000313" key="2">
    <source>
        <dbReference type="EMBL" id="KTW01988.1"/>
    </source>
</evidence>
<evidence type="ECO:0000259" key="1">
    <source>
        <dbReference type="PROSITE" id="PS51192"/>
    </source>
</evidence>
<proteinExistence type="predicted"/>
<dbReference type="InterPro" id="IPR001650">
    <property type="entry name" value="Helicase_C-like"/>
</dbReference>
<dbReference type="GO" id="GO:0005829">
    <property type="term" value="C:cytosol"/>
    <property type="evidence" value="ECO:0007669"/>
    <property type="project" value="TreeGrafter"/>
</dbReference>
<dbReference type="InterPro" id="IPR027417">
    <property type="entry name" value="P-loop_NTPase"/>
</dbReference>
<reference evidence="2 3" key="1">
    <citation type="journal article" date="2016" name="Front. Microbiol.">
        <title>Genomic Resource of Rice Seed Associated Bacteria.</title>
        <authorList>
            <person name="Midha S."/>
            <person name="Bansal K."/>
            <person name="Sharma S."/>
            <person name="Kumar N."/>
            <person name="Patil P.P."/>
            <person name="Chaudhry V."/>
            <person name="Patil P.B."/>
        </authorList>
    </citation>
    <scope>NUCLEOTIDE SEQUENCE [LARGE SCALE GENOMIC DNA]</scope>
    <source>
        <strain evidence="2 3">SB4</strain>
    </source>
</reference>
<sequence length="898" mass="99408">MREQIAEDFAALGVLKRLTALSGEVEPPKVMATAKRVTNAADWDGMRAFDVVVATVQSVSPHLAEVPAPPADLFDLILVDEAHHSPAMTWKTVMEVFGAARRVLFTATPFRRDDREIKGKFVFTYDLKRAYEDGVFGHIDYVPVTVEPGDATRDVEDRAIARSAEAKLRADRAAGFDHLLMVRTDSRVRARELERIYADNTDLKLQLVTGDHSLGHVRRVLARLAANDLDGIICVNMLGEGFDLPRLKIAAVHAPHRSLAVTLQFIGRFARTTGARLGDATFLARMSAIEVEARQLYAAGAVWAEIIPNLSEARIRREVDAREMLETFDTVEAMPDLADLSLYSLSPYAHVKIFRLREPLDLNVAPVFADREIVFSWISAPQSASVFVTRKQSGVRWASDDRLLDVRYDVFIFYYDEAAKLLFVCASQRADGFYRKIVRSMIDYDPRILPLSYINRALKELGDPRFFQVGMKKRQAASLAESYRIMAGSHADEAIRAEDARLYDRGHCFGSAQDGDKRVTIGLSSASKIWSNATLSLPELLGWCRKLARKIHDKKAALTGSKLDMLLTGTTVRKIPARALYATWANAIFLEPPLALFSAGADDFTMPLTDLSLDIAHSDEDSIQLRLASDFAETLVDFRLSADEALFSYVEGTPPVRLSWPGHEVDVVDYLNDEPVGFMLDDWSRLDGEEHFPAPEGGFELFKDDLVDTLDWVAAGVDITLEYVAGADLPMSIQGHLASALNSDEFDVVYWDHGSGETADFVTFKSRADGGVDVRFYHCKGASGAAPGNRVSDVYEVCGQAVKGYIWCDLRRLVKRLLGRFSRRTGMATFIRGNEADLKALASARPVTFQMVVVQPGLALGAIEPKIAEVLGAANSHLDASGLLPMRLLGSPKQDPRS</sequence>
<dbReference type="AlphaFoldDB" id="A0A147J120"/>
<dbReference type="PATRIC" id="fig|33051.4.peg.1559"/>
<evidence type="ECO:0000313" key="3">
    <source>
        <dbReference type="Proteomes" id="UP000074072"/>
    </source>
</evidence>
<dbReference type="InterPro" id="IPR014001">
    <property type="entry name" value="Helicase_ATP-bd"/>
</dbReference>
<feature type="domain" description="Helicase ATP-binding" evidence="1">
    <location>
        <begin position="1"/>
        <end position="127"/>
    </location>
</feature>
<dbReference type="SUPFAM" id="SSF52540">
    <property type="entry name" value="P-loop containing nucleoside triphosphate hydrolases"/>
    <property type="match status" value="1"/>
</dbReference>
<organism evidence="2 3">
    <name type="scientific">Sphingomonas sanguinis</name>
    <dbReference type="NCBI Taxonomy" id="33051"/>
    <lineage>
        <taxon>Bacteria</taxon>
        <taxon>Pseudomonadati</taxon>
        <taxon>Pseudomonadota</taxon>
        <taxon>Alphaproteobacteria</taxon>
        <taxon>Sphingomonadales</taxon>
        <taxon>Sphingomonadaceae</taxon>
        <taxon>Sphingomonas</taxon>
    </lineage>
</organism>
<protein>
    <recommendedName>
        <fullName evidence="1">Helicase ATP-binding domain-containing protein</fullName>
    </recommendedName>
</protein>
<comment type="caution">
    <text evidence="2">The sequence shown here is derived from an EMBL/GenBank/DDBJ whole genome shotgun (WGS) entry which is preliminary data.</text>
</comment>
<gene>
    <name evidence="2" type="ORF">SB4_04640</name>
</gene>
<dbReference type="Proteomes" id="UP000074072">
    <property type="component" value="Unassembled WGS sequence"/>
</dbReference>
<name>A0A147J120_9SPHN</name>
<dbReference type="PROSITE" id="PS51192">
    <property type="entry name" value="HELICASE_ATP_BIND_1"/>
    <property type="match status" value="1"/>
</dbReference>
<dbReference type="CDD" id="cd18785">
    <property type="entry name" value="SF2_C"/>
    <property type="match status" value="1"/>
</dbReference>
<dbReference type="Pfam" id="PF04851">
    <property type="entry name" value="ResIII"/>
    <property type="match status" value="1"/>
</dbReference>
<dbReference type="Pfam" id="PF00271">
    <property type="entry name" value="Helicase_C"/>
    <property type="match status" value="1"/>
</dbReference>
<dbReference type="Gene3D" id="3.40.50.300">
    <property type="entry name" value="P-loop containing nucleotide triphosphate hydrolases"/>
    <property type="match status" value="2"/>
</dbReference>
<dbReference type="PANTHER" id="PTHR47396:SF1">
    <property type="entry name" value="ATP-DEPENDENT HELICASE IRC3-RELATED"/>
    <property type="match status" value="1"/>
</dbReference>
<dbReference type="GO" id="GO:0016787">
    <property type="term" value="F:hydrolase activity"/>
    <property type="evidence" value="ECO:0007669"/>
    <property type="project" value="InterPro"/>
</dbReference>
<accession>A0A147J120</accession>
<dbReference type="EMBL" id="LDTE01000022">
    <property type="protein sequence ID" value="KTW01988.1"/>
    <property type="molecule type" value="Genomic_DNA"/>
</dbReference>
<dbReference type="InterPro" id="IPR050742">
    <property type="entry name" value="Helicase_Restrict-Modif_Enz"/>
</dbReference>
<dbReference type="GO" id="GO:0005524">
    <property type="term" value="F:ATP binding"/>
    <property type="evidence" value="ECO:0007669"/>
    <property type="project" value="InterPro"/>
</dbReference>